<dbReference type="GO" id="GO:0008237">
    <property type="term" value="F:metallopeptidase activity"/>
    <property type="evidence" value="ECO:0007669"/>
    <property type="project" value="UniProtKB-KW"/>
</dbReference>
<dbReference type="Gene3D" id="2.60.40.1840">
    <property type="match status" value="1"/>
</dbReference>
<dbReference type="NCBIfam" id="TIGR02414">
    <property type="entry name" value="pepN_proteo"/>
    <property type="match status" value="1"/>
</dbReference>
<evidence type="ECO:0000256" key="2">
    <source>
        <dbReference type="ARBA" id="ARBA00001947"/>
    </source>
</evidence>
<keyword evidence="11" id="KW-0482">Metalloprotease</keyword>
<keyword evidence="10" id="KW-0862">Zinc</keyword>
<dbReference type="InterPro" id="IPR014782">
    <property type="entry name" value="Peptidase_M1_dom"/>
</dbReference>
<dbReference type="OrthoDB" id="100605at2"/>
<dbReference type="InterPro" id="IPR042097">
    <property type="entry name" value="Aminopeptidase_N-like_N_sf"/>
</dbReference>
<evidence type="ECO:0000256" key="1">
    <source>
        <dbReference type="ARBA" id="ARBA00000098"/>
    </source>
</evidence>
<dbReference type="PANTHER" id="PTHR46322:SF1">
    <property type="entry name" value="PUROMYCIN-SENSITIVE AMINOPEPTIDASE"/>
    <property type="match status" value="1"/>
</dbReference>
<keyword evidence="8" id="KW-0479">Metal-binding</keyword>
<dbReference type="PANTHER" id="PTHR46322">
    <property type="entry name" value="PUROMYCIN-SENSITIVE AMINOPEPTIDASE"/>
    <property type="match status" value="1"/>
</dbReference>
<evidence type="ECO:0000256" key="8">
    <source>
        <dbReference type="ARBA" id="ARBA00022723"/>
    </source>
</evidence>
<dbReference type="Pfam" id="PF17900">
    <property type="entry name" value="Peptidase_M1_N"/>
    <property type="match status" value="1"/>
</dbReference>
<sequence>MSQANTIYLKDYQEPDYLIPKTQLTVEIFDDCARVSSRLSIKKNHSGERRELKLNGENLSFISVKYVGEESIAYDLCDKYLTIVPKSDDFILEIVNEIDPKNNKALEGLYQSGDIYCTQNEPEGFRKICYYLDRSDVMSSFTTRIEADKVDFPRLLSNGNLIDSGEMTGDRHYAVWEDPFPKPCYLFALVAGDLAKVDDNFTTKSGREIALEIFVDHGNEDRCEHALESLKKSMKWDEDRFDLEYDLDLYMIVAVDAFNMGAMENKGLNIFNSTCALANPDTATDANFFRIESIIAHEYFHNWTGNRVTCRDWFQLTLKEGLTVFRDQEFSADLNSRAVCRIEDVRALRDSQFVEDAGPNAHPIKPASYMEINNFYTPTVYEKGAEVIRMIHTMIGESNFQLGMKKYFDLFDGKAVTTEDFVHSMEVASGRDFKQFKRWYSQSGTPTVQVTSKFDEGADTFTLTFTQKLKNKSDQVYHLPVKLGLLDSNGEELELIMQGKSFGTETVLELHTDSQSFVFEGLKEKPVPSLFRAFSAPIILEMETKREDLAFLLSYDSDSFNRYEAGQRLAKLEIESLCEALRDNKVPQVDHLVLDAFSKLLRSANADEAFKALAFAVPSLVSITEQQKEFSPVIAQKAREILSHALAEANEDYLAEHFNRYNAKENYVFNAENMGLRSFKNMCLHYLLKLPKADYISLAQDQYDTANNLTDRFAALQALLQTQSTARDEALEHFYDLWKDDAIVINKWFAAQAGAPVGSSDQLIKKLENVEAFDIQNPNKVRCLYGAFAANLPQFHKEDGSGYHLIADKIIELNSFNPQIAAGLSKAFKKFGALKGQQKDFMKKALEKIIAVDDLSPDVYEIVSKTLKA</sequence>
<dbReference type="eggNOG" id="COG0308">
    <property type="taxonomic scope" value="Bacteria"/>
</dbReference>
<dbReference type="STRING" id="313628.LNTAR_18735"/>
<dbReference type="Gene3D" id="3.30.2010.30">
    <property type="match status" value="1"/>
</dbReference>
<proteinExistence type="inferred from homology"/>
<name>A6DNQ3_9BACT</name>
<evidence type="ECO:0000256" key="7">
    <source>
        <dbReference type="ARBA" id="ARBA00022670"/>
    </source>
</evidence>
<evidence type="ECO:0000256" key="6">
    <source>
        <dbReference type="ARBA" id="ARBA00022438"/>
    </source>
</evidence>
<organism evidence="16 17">
    <name type="scientific">Lentisphaera araneosa HTCC2155</name>
    <dbReference type="NCBI Taxonomy" id="313628"/>
    <lineage>
        <taxon>Bacteria</taxon>
        <taxon>Pseudomonadati</taxon>
        <taxon>Lentisphaerota</taxon>
        <taxon>Lentisphaeria</taxon>
        <taxon>Lentisphaerales</taxon>
        <taxon>Lentisphaeraceae</taxon>
        <taxon>Lentisphaera</taxon>
    </lineage>
</organism>
<reference evidence="16 17" key="1">
    <citation type="journal article" date="2010" name="J. Bacteriol.">
        <title>Genome sequence of Lentisphaera araneosa HTCC2155T, the type species of the order Lentisphaerales in the phylum Lentisphaerae.</title>
        <authorList>
            <person name="Thrash J.C."/>
            <person name="Cho J.C."/>
            <person name="Vergin K.L."/>
            <person name="Morris R.M."/>
            <person name="Giovannoni S.J."/>
        </authorList>
    </citation>
    <scope>NUCLEOTIDE SEQUENCE [LARGE SCALE GENOMIC DNA]</scope>
    <source>
        <strain evidence="16 17">HTCC2155</strain>
    </source>
</reference>
<evidence type="ECO:0000256" key="3">
    <source>
        <dbReference type="ARBA" id="ARBA00010136"/>
    </source>
</evidence>
<protein>
    <recommendedName>
        <fullName evidence="5">Aminopeptidase N</fullName>
        <ecNumber evidence="4">3.4.11.2</ecNumber>
    </recommendedName>
</protein>
<dbReference type="Pfam" id="PF11940">
    <property type="entry name" value="DUF3458"/>
    <property type="match status" value="1"/>
</dbReference>
<dbReference type="Gene3D" id="1.25.50.10">
    <property type="entry name" value="Peptidase M1, alanyl aminopeptidase, C-terminal domain"/>
    <property type="match status" value="1"/>
</dbReference>
<dbReference type="Proteomes" id="UP000004947">
    <property type="component" value="Unassembled WGS sequence"/>
</dbReference>
<dbReference type="SUPFAM" id="SSF63737">
    <property type="entry name" value="Leukotriene A4 hydrolase N-terminal domain"/>
    <property type="match status" value="1"/>
</dbReference>
<evidence type="ECO:0000259" key="14">
    <source>
        <dbReference type="Pfam" id="PF17432"/>
    </source>
</evidence>
<evidence type="ECO:0000256" key="4">
    <source>
        <dbReference type="ARBA" id="ARBA00012564"/>
    </source>
</evidence>
<dbReference type="InterPro" id="IPR027268">
    <property type="entry name" value="Peptidase_M4/M1_CTD_sf"/>
</dbReference>
<dbReference type="InterPro" id="IPR024601">
    <property type="entry name" value="Peptidase_M1_pepN_C"/>
</dbReference>
<keyword evidence="7" id="KW-0645">Protease</keyword>
<comment type="caution">
    <text evidence="16">The sequence shown here is derived from an EMBL/GenBank/DDBJ whole genome shotgun (WGS) entry which is preliminary data.</text>
</comment>
<dbReference type="Pfam" id="PF17432">
    <property type="entry name" value="DUF3458_C"/>
    <property type="match status" value="1"/>
</dbReference>
<dbReference type="InterPro" id="IPR045357">
    <property type="entry name" value="Aminopeptidase_N-like_N"/>
</dbReference>
<dbReference type="MEROPS" id="M01.005"/>
<feature type="domain" description="Peptidase M1 alanyl aminopeptidase C-terminal" evidence="14">
    <location>
        <begin position="547"/>
        <end position="868"/>
    </location>
</feature>
<dbReference type="InterPro" id="IPR037144">
    <property type="entry name" value="Peptidase_M1_pepN_C_sf"/>
</dbReference>
<evidence type="ECO:0000256" key="5">
    <source>
        <dbReference type="ARBA" id="ARBA00015611"/>
    </source>
</evidence>
<dbReference type="FunFam" id="3.30.2010.30:FF:000002">
    <property type="entry name" value="Putative aminopeptidase N"/>
    <property type="match status" value="1"/>
</dbReference>
<dbReference type="FunFam" id="2.60.40.1840:FF:000001">
    <property type="entry name" value="Aminopeptidase N"/>
    <property type="match status" value="1"/>
</dbReference>
<dbReference type="GO" id="GO:0016285">
    <property type="term" value="F:alanyl aminopeptidase activity"/>
    <property type="evidence" value="ECO:0007669"/>
    <property type="project" value="UniProtKB-EC"/>
</dbReference>
<dbReference type="InterPro" id="IPR012779">
    <property type="entry name" value="Peptidase_M1_pepN"/>
</dbReference>
<evidence type="ECO:0000259" key="12">
    <source>
        <dbReference type="Pfam" id="PF01433"/>
    </source>
</evidence>
<keyword evidence="6 16" id="KW-0031">Aminopeptidase</keyword>
<dbReference type="InterPro" id="IPR038438">
    <property type="entry name" value="PepN_Ig-like_sf"/>
</dbReference>
<dbReference type="RefSeq" id="WP_007279490.1">
    <property type="nucleotide sequence ID" value="NZ_ABCK01000014.1"/>
</dbReference>
<evidence type="ECO:0000313" key="17">
    <source>
        <dbReference type="Proteomes" id="UP000004947"/>
    </source>
</evidence>
<dbReference type="CDD" id="cd09600">
    <property type="entry name" value="M1_APN"/>
    <property type="match status" value="1"/>
</dbReference>
<evidence type="ECO:0000256" key="11">
    <source>
        <dbReference type="ARBA" id="ARBA00023049"/>
    </source>
</evidence>
<comment type="cofactor">
    <cofactor evidence="2">
        <name>Zn(2+)</name>
        <dbReference type="ChEBI" id="CHEBI:29105"/>
    </cofactor>
</comment>
<gene>
    <name evidence="16" type="ORF">LNTAR_18735</name>
</gene>
<dbReference type="InterPro" id="IPR035414">
    <property type="entry name" value="Peptidase_M1_pepN_Ig-like"/>
</dbReference>
<evidence type="ECO:0000256" key="10">
    <source>
        <dbReference type="ARBA" id="ARBA00022833"/>
    </source>
</evidence>
<dbReference type="Pfam" id="PF01433">
    <property type="entry name" value="Peptidase_M1"/>
    <property type="match status" value="1"/>
</dbReference>
<dbReference type="GO" id="GO:0008270">
    <property type="term" value="F:zinc ion binding"/>
    <property type="evidence" value="ECO:0007669"/>
    <property type="project" value="InterPro"/>
</dbReference>
<dbReference type="AlphaFoldDB" id="A6DNQ3"/>
<evidence type="ECO:0000259" key="15">
    <source>
        <dbReference type="Pfam" id="PF17900"/>
    </source>
</evidence>
<dbReference type="PRINTS" id="PR00756">
    <property type="entry name" value="ALADIPTASE"/>
</dbReference>
<dbReference type="EMBL" id="ABCK01000014">
    <property type="protein sequence ID" value="EDM26712.1"/>
    <property type="molecule type" value="Genomic_DNA"/>
</dbReference>
<evidence type="ECO:0000256" key="9">
    <source>
        <dbReference type="ARBA" id="ARBA00022801"/>
    </source>
</evidence>
<dbReference type="GO" id="GO:0006508">
    <property type="term" value="P:proteolysis"/>
    <property type="evidence" value="ECO:0007669"/>
    <property type="project" value="UniProtKB-KW"/>
</dbReference>
<keyword evidence="9" id="KW-0378">Hydrolase</keyword>
<dbReference type="SUPFAM" id="SSF55486">
    <property type="entry name" value="Metalloproteases ('zincins'), catalytic domain"/>
    <property type="match status" value="1"/>
</dbReference>
<accession>A6DNQ3</accession>
<dbReference type="Gene3D" id="2.60.40.1730">
    <property type="entry name" value="tricorn interacting facor f3 domain"/>
    <property type="match status" value="1"/>
</dbReference>
<feature type="domain" description="Peptidase M1 membrane alanine aminopeptidase" evidence="12">
    <location>
        <begin position="226"/>
        <end position="439"/>
    </location>
</feature>
<dbReference type="Gene3D" id="1.10.390.10">
    <property type="entry name" value="Neutral Protease Domain 2"/>
    <property type="match status" value="1"/>
</dbReference>
<comment type="catalytic activity">
    <reaction evidence="1">
        <text>Release of an N-terminal amino acid, Xaa-|-Yaa- from a peptide, amide or arylamide. Xaa is preferably Ala, but may be most amino acids including Pro (slow action). When a terminal hydrophobic residue is followed by a prolyl residue, the two may be released as an intact Xaa-Pro dipeptide.</text>
        <dbReference type="EC" id="3.4.11.2"/>
    </reaction>
</comment>
<dbReference type="EC" id="3.4.11.2" evidence="4"/>
<evidence type="ECO:0000259" key="13">
    <source>
        <dbReference type="Pfam" id="PF11940"/>
    </source>
</evidence>
<keyword evidence="17" id="KW-1185">Reference proteome</keyword>
<feature type="domain" description="Peptidase M1 alanyl aminopeptidase Ig-like fold" evidence="13">
    <location>
        <begin position="444"/>
        <end position="542"/>
    </location>
</feature>
<comment type="similarity">
    <text evidence="3">Belongs to the peptidase M1 family.</text>
</comment>
<dbReference type="InterPro" id="IPR001930">
    <property type="entry name" value="Peptidase_M1"/>
</dbReference>
<feature type="domain" description="Aminopeptidase N-like N-terminal" evidence="15">
    <location>
        <begin position="23"/>
        <end position="186"/>
    </location>
</feature>
<evidence type="ECO:0000313" key="16">
    <source>
        <dbReference type="EMBL" id="EDM26712.1"/>
    </source>
</evidence>